<feature type="transmembrane region" description="Helical" evidence="1">
    <location>
        <begin position="148"/>
        <end position="165"/>
    </location>
</feature>
<keyword evidence="1" id="KW-0472">Membrane</keyword>
<dbReference type="AlphaFoldDB" id="A0A1Y1IFL2"/>
<feature type="transmembrane region" description="Helical" evidence="1">
    <location>
        <begin position="177"/>
        <end position="204"/>
    </location>
</feature>
<proteinExistence type="predicted"/>
<keyword evidence="1" id="KW-1133">Transmembrane helix</keyword>
<keyword evidence="1" id="KW-0812">Transmembrane</keyword>
<evidence type="ECO:0000313" key="3">
    <source>
        <dbReference type="Proteomes" id="UP000054558"/>
    </source>
</evidence>
<name>A0A1Y1IFL2_KLENI</name>
<feature type="transmembrane region" description="Helical" evidence="1">
    <location>
        <begin position="48"/>
        <end position="67"/>
    </location>
</feature>
<sequence>MGTWSGEVLFVANEGRQRIQVKKTFVLFPLALELLAAKKTRALYATKLLIELPLVGLCALNAWAHWGDCVRASAEPEDVLYALLFAWFAGGELFKLCWGDMVKLERAARDCFKLYRALPSDEAGPHLGWDSEDEASLAEQHELVKQDFLWGLAFGFILFTGLAVSNRVSPNPSDDKLWGHALFLSLSVYFVGEFMFGMCTCLALEGRKWAVRKWGS</sequence>
<feature type="transmembrane region" description="Helical" evidence="1">
    <location>
        <begin position="79"/>
        <end position="98"/>
    </location>
</feature>
<dbReference type="EMBL" id="DF237468">
    <property type="protein sequence ID" value="GAQ89413.1"/>
    <property type="molecule type" value="Genomic_DNA"/>
</dbReference>
<accession>A0A1Y1IFL2</accession>
<dbReference type="Proteomes" id="UP000054558">
    <property type="component" value="Unassembled WGS sequence"/>
</dbReference>
<keyword evidence="3" id="KW-1185">Reference proteome</keyword>
<organism evidence="2 3">
    <name type="scientific">Klebsormidium nitens</name>
    <name type="common">Green alga</name>
    <name type="synonym">Ulothrix nitens</name>
    <dbReference type="NCBI Taxonomy" id="105231"/>
    <lineage>
        <taxon>Eukaryota</taxon>
        <taxon>Viridiplantae</taxon>
        <taxon>Streptophyta</taxon>
        <taxon>Klebsormidiophyceae</taxon>
        <taxon>Klebsormidiales</taxon>
        <taxon>Klebsormidiaceae</taxon>
        <taxon>Klebsormidium</taxon>
    </lineage>
</organism>
<evidence type="ECO:0000256" key="1">
    <source>
        <dbReference type="SAM" id="Phobius"/>
    </source>
</evidence>
<protein>
    <submittedName>
        <fullName evidence="2">Uncharacterized protein</fullName>
    </submittedName>
</protein>
<gene>
    <name evidence="2" type="ORF">KFL_005190050</name>
</gene>
<evidence type="ECO:0000313" key="2">
    <source>
        <dbReference type="EMBL" id="GAQ89413.1"/>
    </source>
</evidence>
<reference evidence="2 3" key="1">
    <citation type="journal article" date="2014" name="Nat. Commun.">
        <title>Klebsormidium flaccidum genome reveals primary factors for plant terrestrial adaptation.</title>
        <authorList>
            <person name="Hori K."/>
            <person name="Maruyama F."/>
            <person name="Fujisawa T."/>
            <person name="Togashi T."/>
            <person name="Yamamoto N."/>
            <person name="Seo M."/>
            <person name="Sato S."/>
            <person name="Yamada T."/>
            <person name="Mori H."/>
            <person name="Tajima N."/>
            <person name="Moriyama T."/>
            <person name="Ikeuchi M."/>
            <person name="Watanabe M."/>
            <person name="Wada H."/>
            <person name="Kobayashi K."/>
            <person name="Saito M."/>
            <person name="Masuda T."/>
            <person name="Sasaki-Sekimoto Y."/>
            <person name="Mashiguchi K."/>
            <person name="Awai K."/>
            <person name="Shimojima M."/>
            <person name="Masuda S."/>
            <person name="Iwai M."/>
            <person name="Nobusawa T."/>
            <person name="Narise T."/>
            <person name="Kondo S."/>
            <person name="Saito H."/>
            <person name="Sato R."/>
            <person name="Murakawa M."/>
            <person name="Ihara Y."/>
            <person name="Oshima-Yamada Y."/>
            <person name="Ohtaka K."/>
            <person name="Satoh M."/>
            <person name="Sonobe K."/>
            <person name="Ishii M."/>
            <person name="Ohtani R."/>
            <person name="Kanamori-Sato M."/>
            <person name="Honoki R."/>
            <person name="Miyazaki D."/>
            <person name="Mochizuki H."/>
            <person name="Umetsu J."/>
            <person name="Higashi K."/>
            <person name="Shibata D."/>
            <person name="Kamiya Y."/>
            <person name="Sato N."/>
            <person name="Nakamura Y."/>
            <person name="Tabata S."/>
            <person name="Ida S."/>
            <person name="Kurokawa K."/>
            <person name="Ohta H."/>
        </authorList>
    </citation>
    <scope>NUCLEOTIDE SEQUENCE [LARGE SCALE GENOMIC DNA]</scope>
    <source>
        <strain evidence="2 3">NIES-2285</strain>
    </source>
</reference>